<evidence type="ECO:0000259" key="2">
    <source>
        <dbReference type="PROSITE" id="PS51029"/>
    </source>
</evidence>
<dbReference type="AlphaFoldDB" id="A0A087UHI6"/>
<accession>A0A087UHI6</accession>
<proteinExistence type="predicted"/>
<reference evidence="3 4" key="1">
    <citation type="submission" date="2013-11" db="EMBL/GenBank/DDBJ databases">
        <title>Genome sequencing of Stegodyphus mimosarum.</title>
        <authorList>
            <person name="Bechsgaard J."/>
        </authorList>
    </citation>
    <scope>NUCLEOTIDE SEQUENCE [LARGE SCALE GENOMIC DNA]</scope>
</reference>
<dbReference type="EMBL" id="KK119816">
    <property type="protein sequence ID" value="KFM76825.1"/>
    <property type="molecule type" value="Genomic_DNA"/>
</dbReference>
<keyword evidence="4" id="KW-1185">Reference proteome</keyword>
<feature type="region of interest" description="Disordered" evidence="1">
    <location>
        <begin position="134"/>
        <end position="182"/>
    </location>
</feature>
<protein>
    <recommendedName>
        <fullName evidence="2">MADF domain-containing protein</fullName>
    </recommendedName>
</protein>
<feature type="region of interest" description="Disordered" evidence="1">
    <location>
        <begin position="234"/>
        <end position="259"/>
    </location>
</feature>
<organism evidence="3 4">
    <name type="scientific">Stegodyphus mimosarum</name>
    <name type="common">African social velvet spider</name>
    <dbReference type="NCBI Taxonomy" id="407821"/>
    <lineage>
        <taxon>Eukaryota</taxon>
        <taxon>Metazoa</taxon>
        <taxon>Ecdysozoa</taxon>
        <taxon>Arthropoda</taxon>
        <taxon>Chelicerata</taxon>
        <taxon>Arachnida</taxon>
        <taxon>Araneae</taxon>
        <taxon>Araneomorphae</taxon>
        <taxon>Entelegynae</taxon>
        <taxon>Eresoidea</taxon>
        <taxon>Eresidae</taxon>
        <taxon>Stegodyphus</taxon>
    </lineage>
</organism>
<feature type="compositionally biased region" description="Polar residues" evidence="1">
    <location>
        <begin position="311"/>
        <end position="338"/>
    </location>
</feature>
<feature type="region of interest" description="Disordered" evidence="1">
    <location>
        <begin position="274"/>
        <end position="338"/>
    </location>
</feature>
<sequence length="499" mass="56692">MKENIWNKIAQELKCASGYKVKEQWLRLRNGYKSALRRQKMEGNGRCKTKKCWAYEKQMEFLLPFVIDKFASTSVQQIADGKTCGTFKEECNVQDQDSSSSSSIITCDNAFNNYYLSERSTSKTSSVTEEFLNESSMISDDRDFGSERTPNQETADEESSGSFKKEPDLQDEDGSSSFRRTLPDHTFHNYHLSELLRPEQIKSEPSSVAEILLDKSSMISEDVDCGSRRISIQGTVDEESSGPFQKEHDLQDQQGSSSSRRIIPHHAFHNYHLPGLLRPDQIKSEPSSVTEMPLDKNGMISEDMDCGSRRASVQETTDEQSSAGPLQQKGNLQAQEDSSSLKGIFSTETFHNYLTSKPFKIMQVRSLSTNRSIVESSISDDRDFGSRQTPHQGITDEESYGPFQQKADLQGQEDSSSLRRIVPVDIFHNYFSSKPSRKVQTKSSLSTKRSLGDSRVVSNDRDFRSKNTMNSIYNNEIEKTDALYQFFMSMYYTTKTLPR</sequence>
<evidence type="ECO:0000313" key="3">
    <source>
        <dbReference type="EMBL" id="KFM76825.1"/>
    </source>
</evidence>
<gene>
    <name evidence="3" type="ORF">X975_15263</name>
</gene>
<feature type="non-terminal residue" evidence="3">
    <location>
        <position position="499"/>
    </location>
</feature>
<feature type="domain" description="MADF" evidence="2">
    <location>
        <begin position="1"/>
        <end position="67"/>
    </location>
</feature>
<evidence type="ECO:0000313" key="4">
    <source>
        <dbReference type="Proteomes" id="UP000054359"/>
    </source>
</evidence>
<feature type="region of interest" description="Disordered" evidence="1">
    <location>
        <begin position="378"/>
        <end position="400"/>
    </location>
</feature>
<dbReference type="Proteomes" id="UP000054359">
    <property type="component" value="Unassembled WGS sequence"/>
</dbReference>
<evidence type="ECO:0000256" key="1">
    <source>
        <dbReference type="SAM" id="MobiDB-lite"/>
    </source>
</evidence>
<dbReference type="InterPro" id="IPR006578">
    <property type="entry name" value="MADF-dom"/>
</dbReference>
<dbReference type="Pfam" id="PF10545">
    <property type="entry name" value="MADF_DNA_bdg"/>
    <property type="match status" value="1"/>
</dbReference>
<dbReference type="STRING" id="407821.A0A087UHI6"/>
<dbReference type="PROSITE" id="PS51029">
    <property type="entry name" value="MADF"/>
    <property type="match status" value="1"/>
</dbReference>
<name>A0A087UHI6_STEMI</name>
<dbReference type="OrthoDB" id="8196929at2759"/>